<sequence length="167" mass="19088">MAETFYDDSTVNAQWSTLKTSIRKATLGQLGEILRHKRDWISDRTLQLFAKARDARLINSPEFRIFRRLATRSAKGDRKQYWEAIADNMEAATVAADIVKLFRLIRVAAGKRQTSEPLLRSTTGQLIQETEQKIQRWVEHFDGLLNRPSNQAGSLQVSSSSETYDTN</sequence>
<gene>
    <name evidence="1" type="ORF">ECPE_LOCUS840</name>
</gene>
<dbReference type="Proteomes" id="UP000272942">
    <property type="component" value="Unassembled WGS sequence"/>
</dbReference>
<evidence type="ECO:0000313" key="3">
    <source>
        <dbReference type="WBParaSite" id="ECPE_0000084001-mRNA-1"/>
    </source>
</evidence>
<reference evidence="1 2" key="2">
    <citation type="submission" date="2018-11" db="EMBL/GenBank/DDBJ databases">
        <authorList>
            <consortium name="Pathogen Informatics"/>
        </authorList>
    </citation>
    <scope>NUCLEOTIDE SEQUENCE [LARGE SCALE GENOMIC DNA]</scope>
    <source>
        <strain evidence="1 2">Egypt</strain>
    </source>
</reference>
<dbReference type="AlphaFoldDB" id="A0A183A1K5"/>
<dbReference type="EMBL" id="UZAN01003526">
    <property type="protein sequence ID" value="VDP29700.1"/>
    <property type="molecule type" value="Genomic_DNA"/>
</dbReference>
<dbReference type="WBParaSite" id="ECPE_0000084001-mRNA-1">
    <property type="protein sequence ID" value="ECPE_0000084001-mRNA-1"/>
    <property type="gene ID" value="ECPE_0000084001"/>
</dbReference>
<evidence type="ECO:0000313" key="2">
    <source>
        <dbReference type="Proteomes" id="UP000272942"/>
    </source>
</evidence>
<keyword evidence="2" id="KW-1185">Reference proteome</keyword>
<proteinExistence type="predicted"/>
<name>A0A183A1K5_9TREM</name>
<accession>A0A183A1K5</accession>
<protein>
    <submittedName>
        <fullName evidence="3">Transposase</fullName>
    </submittedName>
</protein>
<reference evidence="3" key="1">
    <citation type="submission" date="2016-06" db="UniProtKB">
        <authorList>
            <consortium name="WormBaseParasite"/>
        </authorList>
    </citation>
    <scope>IDENTIFICATION</scope>
</reference>
<evidence type="ECO:0000313" key="1">
    <source>
        <dbReference type="EMBL" id="VDP29700.1"/>
    </source>
</evidence>
<dbReference type="OrthoDB" id="6246804at2759"/>
<organism evidence="3">
    <name type="scientific">Echinostoma caproni</name>
    <dbReference type="NCBI Taxonomy" id="27848"/>
    <lineage>
        <taxon>Eukaryota</taxon>
        <taxon>Metazoa</taxon>
        <taxon>Spiralia</taxon>
        <taxon>Lophotrochozoa</taxon>
        <taxon>Platyhelminthes</taxon>
        <taxon>Trematoda</taxon>
        <taxon>Digenea</taxon>
        <taxon>Plagiorchiida</taxon>
        <taxon>Echinostomata</taxon>
        <taxon>Echinostomatoidea</taxon>
        <taxon>Echinostomatidae</taxon>
        <taxon>Echinostoma</taxon>
    </lineage>
</organism>